<sequence length="96" mass="10774">MFNIESYSIGVFIVILISGCVVNFIRQHYIIQLTGIAVLFTGTVLRLAHFVNTNMYTSLIDAYNISLPMLSGISACLVSMALGFWIFPVVRKKRLK</sequence>
<dbReference type="OrthoDB" id="1739702at2"/>
<evidence type="ECO:0000313" key="3">
    <source>
        <dbReference type="Proteomes" id="UP000253034"/>
    </source>
</evidence>
<proteinExistence type="predicted"/>
<evidence type="ECO:0000313" key="2">
    <source>
        <dbReference type="EMBL" id="RCX19380.1"/>
    </source>
</evidence>
<name>A0A369BCV2_9FIRM</name>
<organism evidence="2 3">
    <name type="scientific">Anaerobacterium chartisolvens</name>
    <dbReference type="NCBI Taxonomy" id="1297424"/>
    <lineage>
        <taxon>Bacteria</taxon>
        <taxon>Bacillati</taxon>
        <taxon>Bacillota</taxon>
        <taxon>Clostridia</taxon>
        <taxon>Eubacteriales</taxon>
        <taxon>Oscillospiraceae</taxon>
        <taxon>Anaerobacterium</taxon>
    </lineage>
</organism>
<keyword evidence="1" id="KW-0472">Membrane</keyword>
<feature type="transmembrane region" description="Helical" evidence="1">
    <location>
        <begin position="6"/>
        <end position="25"/>
    </location>
</feature>
<keyword evidence="1" id="KW-0812">Transmembrane</keyword>
<dbReference type="EMBL" id="QPJT01000003">
    <property type="protein sequence ID" value="RCX19380.1"/>
    <property type="molecule type" value="Genomic_DNA"/>
</dbReference>
<reference evidence="2 3" key="1">
    <citation type="submission" date="2018-07" db="EMBL/GenBank/DDBJ databases">
        <title>Genomic Encyclopedia of Type Strains, Phase IV (KMG-IV): sequencing the most valuable type-strain genomes for metagenomic binning, comparative biology and taxonomic classification.</title>
        <authorList>
            <person name="Goeker M."/>
        </authorList>
    </citation>
    <scope>NUCLEOTIDE SEQUENCE [LARGE SCALE GENOMIC DNA]</scope>
    <source>
        <strain evidence="2 3">DSM 27016</strain>
    </source>
</reference>
<feature type="transmembrane region" description="Helical" evidence="1">
    <location>
        <begin position="30"/>
        <end position="49"/>
    </location>
</feature>
<evidence type="ECO:0000256" key="1">
    <source>
        <dbReference type="SAM" id="Phobius"/>
    </source>
</evidence>
<keyword evidence="3" id="KW-1185">Reference proteome</keyword>
<dbReference type="RefSeq" id="WP_114296445.1">
    <property type="nucleotide sequence ID" value="NZ_QPJT01000003.1"/>
</dbReference>
<accession>A0A369BCV2</accession>
<comment type="caution">
    <text evidence="2">The sequence shown here is derived from an EMBL/GenBank/DDBJ whole genome shotgun (WGS) entry which is preliminary data.</text>
</comment>
<gene>
    <name evidence="2" type="ORF">DFR58_103125</name>
</gene>
<dbReference type="AlphaFoldDB" id="A0A369BCV2"/>
<feature type="transmembrane region" description="Helical" evidence="1">
    <location>
        <begin position="69"/>
        <end position="90"/>
    </location>
</feature>
<dbReference type="Proteomes" id="UP000253034">
    <property type="component" value="Unassembled WGS sequence"/>
</dbReference>
<keyword evidence="1" id="KW-1133">Transmembrane helix</keyword>
<protein>
    <submittedName>
        <fullName evidence="2">Uncharacterized protein</fullName>
    </submittedName>
</protein>